<dbReference type="FunFam" id="2.30.30.140:FF:000018">
    <property type="entry name" value="Serine/threonine-protein kinase 31"/>
    <property type="match status" value="1"/>
</dbReference>
<reference evidence="18 19" key="1">
    <citation type="submission" date="2014-04" db="EMBL/GenBank/DDBJ databases">
        <title>Genome evolution of avian class.</title>
        <authorList>
            <person name="Zhang G."/>
            <person name="Li C."/>
        </authorList>
    </citation>
    <scope>NUCLEOTIDE SEQUENCE [LARGE SCALE GENOMIC DNA]</scope>
    <source>
        <strain evidence="18">BGI_N334</strain>
    </source>
</reference>
<dbReference type="SUPFAM" id="SSF63748">
    <property type="entry name" value="Tudor/PWWP/MBT"/>
    <property type="match status" value="2"/>
</dbReference>
<comment type="function">
    <text evidence="11">Plays a central role during spermatogenesis by participating in the repression transposable elements and preventing their mobilization, which is essential for the germline integrity. Acts via the piRNA metabolic process, which mediates the repression of transposable elements during meiosis by forming complexes composed of piRNAs and Piwi proteins and governs the methylation and subsequent repression of transposons. Required for the localization of Piwi proteins to the meiotic nuage. Involved in the piRNA metabolic process by ensuring the entry of correct transcripts into the normal piRNA pool and limiting the entry of cellular transcripts into the piRNA pathway. May act by allowing the recruitment of piRNA biogenesis or loading factors that ensure the correct entry of transcripts and piRNAs into Piwi proteins.</text>
</comment>
<keyword evidence="7" id="KW-0221">Differentiation</keyword>
<dbReference type="InterPro" id="IPR035437">
    <property type="entry name" value="SNase_OB-fold_sf"/>
</dbReference>
<evidence type="ECO:0000256" key="5">
    <source>
        <dbReference type="ARBA" id="ARBA00022737"/>
    </source>
</evidence>
<dbReference type="SMART" id="SM00333">
    <property type="entry name" value="TUDOR"/>
    <property type="match status" value="2"/>
</dbReference>
<organism evidence="18 19">
    <name type="scientific">Pelecanus crispus</name>
    <name type="common">Dalmatian pelican</name>
    <dbReference type="NCBI Taxonomy" id="36300"/>
    <lineage>
        <taxon>Eukaryota</taxon>
        <taxon>Metazoa</taxon>
        <taxon>Chordata</taxon>
        <taxon>Craniata</taxon>
        <taxon>Vertebrata</taxon>
        <taxon>Euteleostomi</taxon>
        <taxon>Archelosauria</taxon>
        <taxon>Archosauria</taxon>
        <taxon>Dinosauria</taxon>
        <taxon>Saurischia</taxon>
        <taxon>Theropoda</taxon>
        <taxon>Coelurosauria</taxon>
        <taxon>Aves</taxon>
        <taxon>Neognathae</taxon>
        <taxon>Neoaves</taxon>
        <taxon>Aequornithes</taxon>
        <taxon>Pelecaniformes</taxon>
        <taxon>Pelecanidae</taxon>
        <taxon>Pelecanus</taxon>
    </lineage>
</organism>
<comment type="subcellular location">
    <subcellularLocation>
        <location evidence="1">Cytoplasm</location>
    </subcellularLocation>
</comment>
<dbReference type="PROSITE" id="PS01360">
    <property type="entry name" value="ZF_MYND_1"/>
    <property type="match status" value="1"/>
</dbReference>
<evidence type="ECO:0000256" key="9">
    <source>
        <dbReference type="ARBA" id="ARBA00023158"/>
    </source>
</evidence>
<dbReference type="PROSITE" id="PS50865">
    <property type="entry name" value="ZF_MYND_2"/>
    <property type="match status" value="1"/>
</dbReference>
<keyword evidence="6 14" id="KW-0863">Zinc-finger</keyword>
<dbReference type="GO" id="GO:0008270">
    <property type="term" value="F:zinc ion binding"/>
    <property type="evidence" value="ECO:0007669"/>
    <property type="project" value="UniProtKB-KW"/>
</dbReference>
<evidence type="ECO:0000256" key="11">
    <source>
        <dbReference type="ARBA" id="ARBA00060128"/>
    </source>
</evidence>
<feature type="domain" description="MYND-type" evidence="17">
    <location>
        <begin position="44"/>
        <end position="80"/>
    </location>
</feature>
<keyword evidence="10" id="KW-0469">Meiosis</keyword>
<gene>
    <name evidence="18" type="ORF">N334_09949</name>
</gene>
<dbReference type="SUPFAM" id="SSF144232">
    <property type="entry name" value="HIT/MYND zinc finger-like"/>
    <property type="match status" value="1"/>
</dbReference>
<dbReference type="GO" id="GO:0005737">
    <property type="term" value="C:cytoplasm"/>
    <property type="evidence" value="ECO:0007669"/>
    <property type="project" value="UniProtKB-SubCell"/>
</dbReference>
<keyword evidence="5" id="KW-0677">Repeat</keyword>
<dbReference type="FunFam" id="2.30.30.140:FF:000048">
    <property type="entry name" value="Tudor domain containing 1"/>
    <property type="match status" value="1"/>
</dbReference>
<dbReference type="Pfam" id="PF01753">
    <property type="entry name" value="zf-MYND"/>
    <property type="match status" value="1"/>
</dbReference>
<dbReference type="InterPro" id="IPR002999">
    <property type="entry name" value="Tudor"/>
</dbReference>
<dbReference type="InterPro" id="IPR047377">
    <property type="entry name" value="Tudor_TDRD1_rpt2"/>
</dbReference>
<feature type="compositionally biased region" description="Basic and acidic residues" evidence="15">
    <location>
        <begin position="315"/>
        <end position="333"/>
    </location>
</feature>
<dbReference type="PROSITE" id="PS50304">
    <property type="entry name" value="TUDOR"/>
    <property type="match status" value="2"/>
</dbReference>
<feature type="non-terminal residue" evidence="18">
    <location>
        <position position="1"/>
    </location>
</feature>
<dbReference type="EMBL" id="KK476230">
    <property type="protein sequence ID" value="KFQ59073.1"/>
    <property type="molecule type" value="Genomic_DNA"/>
</dbReference>
<evidence type="ECO:0000256" key="15">
    <source>
        <dbReference type="SAM" id="MobiDB-lite"/>
    </source>
</evidence>
<dbReference type="PANTHER" id="PTHR22948:SF29">
    <property type="entry name" value="FI02030P-RELATED"/>
    <property type="match status" value="1"/>
</dbReference>
<feature type="domain" description="Tudor" evidence="16">
    <location>
        <begin position="181"/>
        <end position="241"/>
    </location>
</feature>
<dbReference type="GO" id="GO:0051321">
    <property type="term" value="P:meiotic cell cycle"/>
    <property type="evidence" value="ECO:0007669"/>
    <property type="project" value="UniProtKB-KW"/>
</dbReference>
<evidence type="ECO:0000256" key="2">
    <source>
        <dbReference type="ARBA" id="ARBA00022473"/>
    </source>
</evidence>
<dbReference type="CDD" id="cd20409">
    <property type="entry name" value="Tudor_TDRD1_rpt2"/>
    <property type="match status" value="1"/>
</dbReference>
<name>A0A091SL23_PELCR</name>
<keyword evidence="3" id="KW-0963">Cytoplasm</keyword>
<evidence type="ECO:0000256" key="7">
    <source>
        <dbReference type="ARBA" id="ARBA00022782"/>
    </source>
</evidence>
<evidence type="ECO:0000256" key="10">
    <source>
        <dbReference type="ARBA" id="ARBA00023254"/>
    </source>
</evidence>
<dbReference type="Gene3D" id="6.10.140.2220">
    <property type="match status" value="1"/>
</dbReference>
<dbReference type="PANTHER" id="PTHR22948">
    <property type="entry name" value="TUDOR DOMAIN CONTAINING PROTEIN"/>
    <property type="match status" value="1"/>
</dbReference>
<dbReference type="Gene3D" id="2.30.30.140">
    <property type="match status" value="2"/>
</dbReference>
<keyword evidence="19" id="KW-1185">Reference proteome</keyword>
<evidence type="ECO:0000256" key="3">
    <source>
        <dbReference type="ARBA" id="ARBA00022490"/>
    </source>
</evidence>
<evidence type="ECO:0000256" key="14">
    <source>
        <dbReference type="PROSITE-ProRule" id="PRU00134"/>
    </source>
</evidence>
<keyword evidence="4" id="KW-0479">Metal-binding</keyword>
<dbReference type="Pfam" id="PF00567">
    <property type="entry name" value="TUDOR"/>
    <property type="match status" value="3"/>
</dbReference>
<protein>
    <recommendedName>
        <fullName evidence="13">Tudor domain-containing protein 1</fullName>
    </recommendedName>
</protein>
<evidence type="ECO:0000256" key="6">
    <source>
        <dbReference type="ARBA" id="ARBA00022771"/>
    </source>
</evidence>
<accession>A0A091SL23</accession>
<evidence type="ECO:0000313" key="19">
    <source>
        <dbReference type="Proteomes" id="UP000054150"/>
    </source>
</evidence>
<evidence type="ECO:0000256" key="4">
    <source>
        <dbReference type="ARBA" id="ARBA00022723"/>
    </source>
</evidence>
<comment type="similarity">
    <text evidence="12">Belongs to the TDRD1 family.</text>
</comment>
<dbReference type="GO" id="GO:0031047">
    <property type="term" value="P:regulatory ncRNA-mediated gene silencing"/>
    <property type="evidence" value="ECO:0007669"/>
    <property type="project" value="UniProtKB-KW"/>
</dbReference>
<evidence type="ECO:0000259" key="17">
    <source>
        <dbReference type="PROSITE" id="PS50865"/>
    </source>
</evidence>
<dbReference type="Gene3D" id="2.40.50.90">
    <property type="match status" value="2"/>
</dbReference>
<feature type="region of interest" description="Disordered" evidence="15">
    <location>
        <begin position="313"/>
        <end position="333"/>
    </location>
</feature>
<evidence type="ECO:0000256" key="1">
    <source>
        <dbReference type="ARBA" id="ARBA00004496"/>
    </source>
</evidence>
<evidence type="ECO:0000256" key="8">
    <source>
        <dbReference type="ARBA" id="ARBA00022833"/>
    </source>
</evidence>
<keyword evidence="9" id="KW-0943">RNA-mediated gene silencing</keyword>
<dbReference type="AlphaFoldDB" id="A0A091SL23"/>
<dbReference type="SUPFAM" id="SSF50199">
    <property type="entry name" value="Staphylococcal nuclease"/>
    <property type="match status" value="1"/>
</dbReference>
<dbReference type="FunFam" id="6.10.140.2220:FF:000011">
    <property type="entry name" value="Tudor domain containing 1"/>
    <property type="match status" value="1"/>
</dbReference>
<evidence type="ECO:0000259" key="16">
    <source>
        <dbReference type="PROSITE" id="PS50304"/>
    </source>
</evidence>
<proteinExistence type="inferred from homology"/>
<sequence length="634" mass="70900">QVSHSDLSCEKPKKLQYSSENVFSIGYDKSLFSSLISPLQKKTCHHCGLFGSLRCSQCKQIYYCSADCQKKDWPAHSVVCEPVKQKLWHLFFIACSVYLCDNVLLFSRVIQKEHIRKTMFSDLQALGIKKATEVQGTVTEFKSPSEFYIQMSSPEVLDQISKLSVKLQDCYANTVIQEQYIAIKGEVCVARCSLDQTWNRALVKDVDILQKKAQVFYIDYGNEENIPLSCIKALHKDIELLFPPCAIKCSFANYDPKEKGRNEGTTSFSSQLMGKHCSVTVVDILQEEIMLSFAVDVALPDFEIKSDLTLGSNDKGGDSLRESENHSKGSKEKIPEDEEFLHCANSVAECVSVCIGDAFSGVVSCVQNPENFFCQQMHSARQLAELQVSLNEHCDEFPSSPAFHPAAGNVCCAQFTEDNLWYRAAVIAYVSEDTVLVGYIDYGNFEVLPLTRLRPMIPRLTEFPAQAIRCTLAGIKPPLGAWTSKAISFMKQLVKDKVFTVKVVDKESYRSVVELVDASVTPVINISSHLIEKGCAADESRMSLPAIGMSDVKQANEDTKKKRICKWSKLTLKQTVDVVVCTLYNPGEFYCQISNNSELLALNLLNKSLSEYCQKTPPNVFKPENGEPCCAFFS</sequence>
<keyword evidence="8" id="KW-0862">Zinc</keyword>
<feature type="non-terminal residue" evidence="18">
    <location>
        <position position="634"/>
    </location>
</feature>
<dbReference type="Proteomes" id="UP000054150">
    <property type="component" value="Unassembled WGS sequence"/>
</dbReference>
<evidence type="ECO:0000256" key="13">
    <source>
        <dbReference type="ARBA" id="ARBA00067143"/>
    </source>
</evidence>
<keyword evidence="2" id="KW-0217">Developmental protein</keyword>
<feature type="domain" description="Tudor" evidence="16">
    <location>
        <begin position="404"/>
        <end position="463"/>
    </location>
</feature>
<dbReference type="GO" id="GO:0030154">
    <property type="term" value="P:cell differentiation"/>
    <property type="evidence" value="ECO:0007669"/>
    <property type="project" value="UniProtKB-KW"/>
</dbReference>
<dbReference type="InterPro" id="IPR050621">
    <property type="entry name" value="Tudor_domain_containing"/>
</dbReference>
<dbReference type="InterPro" id="IPR002893">
    <property type="entry name" value="Znf_MYND"/>
</dbReference>
<evidence type="ECO:0000313" key="18">
    <source>
        <dbReference type="EMBL" id="KFQ59073.1"/>
    </source>
</evidence>
<evidence type="ECO:0000256" key="12">
    <source>
        <dbReference type="ARBA" id="ARBA00060949"/>
    </source>
</evidence>